<evidence type="ECO:0000259" key="1">
    <source>
        <dbReference type="Pfam" id="PF03372"/>
    </source>
</evidence>
<keyword evidence="2" id="KW-0378">Hydrolase</keyword>
<feature type="domain" description="Endonuclease/exonuclease/phosphatase" evidence="1">
    <location>
        <begin position="6"/>
        <end position="227"/>
    </location>
</feature>
<sequence length="241" mass="26712">MRIVAWNCNERFDRNYLYLRDLDFDVAVVTECGPFDPGMDETREVTSVLKLGVDQPGHTKHIGVLARSPWRVEPLPLAADQPWLLPARVTGPADFTVLGVWALGREWVERGIDYAMQTTRVVAEVLPTIDGPVVLAGDLNAPILSSPVDARRHAESVTRLQAHGLVSAFTAARGDADPLTEPTLFHQWKAEQPFHVDHVFIPKEWTSGIGLRVGTYSEWVATKRSDHVPVIVDLSLPGTPQ</sequence>
<dbReference type="Proteomes" id="UP000754710">
    <property type="component" value="Unassembled WGS sequence"/>
</dbReference>
<protein>
    <submittedName>
        <fullName evidence="2">Endonuclease/exonuclease/phosphatase family protein</fullName>
    </submittedName>
</protein>
<dbReference type="EMBL" id="JAIEZQ010000001">
    <property type="protein sequence ID" value="MBY9074243.1"/>
    <property type="molecule type" value="Genomic_DNA"/>
</dbReference>
<dbReference type="InterPro" id="IPR036691">
    <property type="entry name" value="Endo/exonu/phosph_ase_sf"/>
</dbReference>
<dbReference type="InterPro" id="IPR005135">
    <property type="entry name" value="Endo/exonuclease/phosphatase"/>
</dbReference>
<comment type="caution">
    <text evidence="2">The sequence shown here is derived from an EMBL/GenBank/DDBJ whole genome shotgun (WGS) entry which is preliminary data.</text>
</comment>
<dbReference type="Gene3D" id="3.60.10.10">
    <property type="entry name" value="Endonuclease/exonuclease/phosphatase"/>
    <property type="match status" value="1"/>
</dbReference>
<dbReference type="SUPFAM" id="SSF56219">
    <property type="entry name" value="DNase I-like"/>
    <property type="match status" value="1"/>
</dbReference>
<name>A0ABS7RJJ6_9ACTN</name>
<reference evidence="2 3" key="1">
    <citation type="submission" date="2021-08" db="EMBL/GenBank/DDBJ databases">
        <title>Nocardioides bacterium WL0053 sp. nov., isolated from the sediment.</title>
        <authorList>
            <person name="Wang L."/>
            <person name="Zhang D."/>
            <person name="Zhang A."/>
        </authorList>
    </citation>
    <scope>NUCLEOTIDE SEQUENCE [LARGE SCALE GENOMIC DNA]</scope>
    <source>
        <strain evidence="2 3">WL0053</strain>
    </source>
</reference>
<proteinExistence type="predicted"/>
<dbReference type="RefSeq" id="WP_221023945.1">
    <property type="nucleotide sequence ID" value="NZ_JAIEZQ010000001.1"/>
</dbReference>
<accession>A0ABS7RJJ6</accession>
<organism evidence="2 3">
    <name type="scientific">Nocardioides jiangsuensis</name>
    <dbReference type="NCBI Taxonomy" id="2866161"/>
    <lineage>
        <taxon>Bacteria</taxon>
        <taxon>Bacillati</taxon>
        <taxon>Actinomycetota</taxon>
        <taxon>Actinomycetes</taxon>
        <taxon>Propionibacteriales</taxon>
        <taxon>Nocardioidaceae</taxon>
        <taxon>Nocardioides</taxon>
    </lineage>
</organism>
<gene>
    <name evidence="2" type="ORF">K1X13_05345</name>
</gene>
<keyword evidence="2" id="KW-0540">Nuclease</keyword>
<keyword evidence="2" id="KW-0255">Endonuclease</keyword>
<evidence type="ECO:0000313" key="3">
    <source>
        <dbReference type="Proteomes" id="UP000754710"/>
    </source>
</evidence>
<keyword evidence="3" id="KW-1185">Reference proteome</keyword>
<dbReference type="GO" id="GO:0004519">
    <property type="term" value="F:endonuclease activity"/>
    <property type="evidence" value="ECO:0007669"/>
    <property type="project" value="UniProtKB-KW"/>
</dbReference>
<evidence type="ECO:0000313" key="2">
    <source>
        <dbReference type="EMBL" id="MBY9074243.1"/>
    </source>
</evidence>
<dbReference type="Pfam" id="PF03372">
    <property type="entry name" value="Exo_endo_phos"/>
    <property type="match status" value="1"/>
</dbReference>